<dbReference type="InterPro" id="IPR029069">
    <property type="entry name" value="HotDog_dom_sf"/>
</dbReference>
<dbReference type="Pfam" id="PF13622">
    <property type="entry name" value="4HBT_3"/>
    <property type="match status" value="1"/>
</dbReference>
<keyword evidence="4" id="KW-1185">Reference proteome</keyword>
<feature type="domain" description="Acyl-CoA thioesterase-like N-terminal HotDog" evidence="1">
    <location>
        <begin position="18"/>
        <end position="101"/>
    </location>
</feature>
<name>A0A840MS39_9PROT</name>
<dbReference type="Proteomes" id="UP000575898">
    <property type="component" value="Unassembled WGS sequence"/>
</dbReference>
<gene>
    <name evidence="3" type="ORF">HNQ59_003265</name>
</gene>
<organism evidence="3 4">
    <name type="scientific">Chitinivorax tropicus</name>
    <dbReference type="NCBI Taxonomy" id="714531"/>
    <lineage>
        <taxon>Bacteria</taxon>
        <taxon>Pseudomonadati</taxon>
        <taxon>Pseudomonadota</taxon>
        <taxon>Betaproteobacteria</taxon>
        <taxon>Chitinivorax</taxon>
    </lineage>
</organism>
<evidence type="ECO:0000259" key="2">
    <source>
        <dbReference type="Pfam" id="PF20789"/>
    </source>
</evidence>
<keyword evidence="3" id="KW-0378">Hydrolase</keyword>
<dbReference type="PANTHER" id="PTHR38110">
    <property type="entry name" value="CHROMOSOME 23, WHOLE GENOME SHOTGUN SEQUENCE"/>
    <property type="match status" value="1"/>
</dbReference>
<sequence>MSVDQFLQHIRHNDSYCLPDDWMQGRTVYGGIAASLLLEVLLKIVPADRQPRTLTASFIGPAVPGPVTVRTELYRSGKYVTQAQAWLEQNGEVVTTLLVGFGAARDSVLQKAAAQPPQMPSSQSLTDMPFIPGVMPEFVKHLQFRWALDEAPFSGKGSGHIGGWQRLRESGDSFGPAHILMLLDAWPVAALPLFPKPAPFSTLNWTVEFLCDWPIQTPAEGWWQFHDHTDFIGEGYAHTQAQLWSPAGLPVALSRQTVSIFL</sequence>
<dbReference type="SUPFAM" id="SSF54637">
    <property type="entry name" value="Thioesterase/thiol ester dehydrase-isomerase"/>
    <property type="match status" value="2"/>
</dbReference>
<dbReference type="Pfam" id="PF20789">
    <property type="entry name" value="4HBT_3C"/>
    <property type="match status" value="1"/>
</dbReference>
<dbReference type="Gene3D" id="2.40.160.210">
    <property type="entry name" value="Acyl-CoA thioesterase, double hotdog domain"/>
    <property type="match status" value="1"/>
</dbReference>
<dbReference type="AlphaFoldDB" id="A0A840MS39"/>
<accession>A0A840MS39</accession>
<dbReference type="PANTHER" id="PTHR38110:SF1">
    <property type="entry name" value="THIOESTERASE DOMAIN-CONTAINING PROTEIN"/>
    <property type="match status" value="1"/>
</dbReference>
<dbReference type="InterPro" id="IPR042171">
    <property type="entry name" value="Acyl-CoA_hotdog"/>
</dbReference>
<evidence type="ECO:0000259" key="1">
    <source>
        <dbReference type="Pfam" id="PF13622"/>
    </source>
</evidence>
<dbReference type="InterPro" id="IPR049450">
    <property type="entry name" value="ACOT8-like_C"/>
</dbReference>
<proteinExistence type="predicted"/>
<dbReference type="EMBL" id="JACHHY010000022">
    <property type="protein sequence ID" value="MBB5019957.1"/>
    <property type="molecule type" value="Genomic_DNA"/>
</dbReference>
<feature type="domain" description="Acyl-CoA thioesterase-like C-terminal" evidence="2">
    <location>
        <begin position="124"/>
        <end position="259"/>
    </location>
</feature>
<comment type="caution">
    <text evidence="3">The sequence shown here is derived from an EMBL/GenBank/DDBJ whole genome shotgun (WGS) entry which is preliminary data.</text>
</comment>
<dbReference type="RefSeq" id="WP_184041375.1">
    <property type="nucleotide sequence ID" value="NZ_JACHHY010000022.1"/>
</dbReference>
<dbReference type="GO" id="GO:0047617">
    <property type="term" value="F:fatty acyl-CoA hydrolase activity"/>
    <property type="evidence" value="ECO:0007669"/>
    <property type="project" value="UniProtKB-EC"/>
</dbReference>
<evidence type="ECO:0000313" key="3">
    <source>
        <dbReference type="EMBL" id="MBB5019957.1"/>
    </source>
</evidence>
<dbReference type="InterPro" id="IPR052389">
    <property type="entry name" value="Sec_Metab_Biosynth-Assoc"/>
</dbReference>
<dbReference type="InterPro" id="IPR049449">
    <property type="entry name" value="TesB_ACOT8-like_N"/>
</dbReference>
<reference evidence="3 4" key="1">
    <citation type="submission" date="2020-08" db="EMBL/GenBank/DDBJ databases">
        <title>Genomic Encyclopedia of Type Strains, Phase IV (KMG-IV): sequencing the most valuable type-strain genomes for metagenomic binning, comparative biology and taxonomic classification.</title>
        <authorList>
            <person name="Goeker M."/>
        </authorList>
    </citation>
    <scope>NUCLEOTIDE SEQUENCE [LARGE SCALE GENOMIC DNA]</scope>
    <source>
        <strain evidence="3 4">DSM 27165</strain>
    </source>
</reference>
<evidence type="ECO:0000313" key="4">
    <source>
        <dbReference type="Proteomes" id="UP000575898"/>
    </source>
</evidence>
<protein>
    <submittedName>
        <fullName evidence="3">Acyl-CoA hydrolase</fullName>
        <ecNumber evidence="3">3.1.2.20</ecNumber>
    </submittedName>
</protein>
<dbReference type="EC" id="3.1.2.20" evidence="3"/>